<evidence type="ECO:0000313" key="7">
    <source>
        <dbReference type="EMBL" id="TFV50626.1"/>
    </source>
</evidence>
<dbReference type="AlphaFoldDB" id="A0A4Y9M5Z0"/>
<accession>A0A4Y9M5Z0</accession>
<protein>
    <submittedName>
        <fullName evidence="7">Crotonase/enoyl-CoA hydratase family protein</fullName>
    </submittedName>
</protein>
<dbReference type="OrthoDB" id="9781757at2"/>
<evidence type="ECO:0000256" key="6">
    <source>
        <dbReference type="RuleBase" id="RU003707"/>
    </source>
</evidence>
<evidence type="ECO:0000313" key="8">
    <source>
        <dbReference type="Proteomes" id="UP000297966"/>
    </source>
</evidence>
<dbReference type="RefSeq" id="WP_135172437.1">
    <property type="nucleotide sequence ID" value="NZ_SPQT01000001.1"/>
</dbReference>
<evidence type="ECO:0000256" key="4">
    <source>
        <dbReference type="ARBA" id="ARBA00023098"/>
    </source>
</evidence>
<gene>
    <name evidence="7" type="ORF">E4K65_00530</name>
</gene>
<dbReference type="InterPro" id="IPR029045">
    <property type="entry name" value="ClpP/crotonase-like_dom_sf"/>
</dbReference>
<comment type="pathway">
    <text evidence="1">Lipid metabolism; fatty acid beta-oxidation.</text>
</comment>
<keyword evidence="3" id="KW-0276">Fatty acid metabolism</keyword>
<dbReference type="InterPro" id="IPR014748">
    <property type="entry name" value="Enoyl-CoA_hydra_C"/>
</dbReference>
<organism evidence="7 8">
    <name type="scientific">Bradyrhizobium niftali</name>
    <dbReference type="NCBI Taxonomy" id="2560055"/>
    <lineage>
        <taxon>Bacteria</taxon>
        <taxon>Pseudomonadati</taxon>
        <taxon>Pseudomonadota</taxon>
        <taxon>Alphaproteobacteria</taxon>
        <taxon>Hyphomicrobiales</taxon>
        <taxon>Nitrobacteraceae</taxon>
        <taxon>Bradyrhizobium</taxon>
    </lineage>
</organism>
<dbReference type="Pfam" id="PF00378">
    <property type="entry name" value="ECH_1"/>
    <property type="match status" value="1"/>
</dbReference>
<dbReference type="SUPFAM" id="SSF52096">
    <property type="entry name" value="ClpP/crotonase"/>
    <property type="match status" value="1"/>
</dbReference>
<dbReference type="Gene3D" id="1.10.12.10">
    <property type="entry name" value="Lyase 2-enoyl-coa Hydratase, Chain A, domain 2"/>
    <property type="match status" value="1"/>
</dbReference>
<proteinExistence type="inferred from homology"/>
<name>A0A4Y9M5Z0_9BRAD</name>
<evidence type="ECO:0000256" key="3">
    <source>
        <dbReference type="ARBA" id="ARBA00022832"/>
    </source>
</evidence>
<dbReference type="GO" id="GO:0016853">
    <property type="term" value="F:isomerase activity"/>
    <property type="evidence" value="ECO:0007669"/>
    <property type="project" value="UniProtKB-KW"/>
</dbReference>
<evidence type="ECO:0000256" key="1">
    <source>
        <dbReference type="ARBA" id="ARBA00005005"/>
    </source>
</evidence>
<dbReference type="InterPro" id="IPR018376">
    <property type="entry name" value="Enoyl-CoA_hyd/isom_CS"/>
</dbReference>
<keyword evidence="5" id="KW-0413">Isomerase</keyword>
<comment type="similarity">
    <text evidence="2 6">Belongs to the enoyl-CoA hydratase/isomerase family.</text>
</comment>
<dbReference type="NCBIfam" id="NF005699">
    <property type="entry name" value="PRK07509.1"/>
    <property type="match status" value="1"/>
</dbReference>
<comment type="caution">
    <text evidence="7">The sequence shown here is derived from an EMBL/GenBank/DDBJ whole genome shotgun (WGS) entry which is preliminary data.</text>
</comment>
<reference evidence="7 8" key="1">
    <citation type="submission" date="2019-03" db="EMBL/GenBank/DDBJ databases">
        <title>Bradyrhizobium diversity isolated from nodules of Chamaecrista fasciculata.</title>
        <authorList>
            <person name="Klepa M.S."/>
            <person name="Urquiaga M.O."/>
            <person name="Hungria M."/>
            <person name="Delamuta J.R."/>
        </authorList>
    </citation>
    <scope>NUCLEOTIDE SEQUENCE [LARGE SCALE GENOMIC DNA]</scope>
    <source>
        <strain evidence="7 8">CNPSo 3448</strain>
    </source>
</reference>
<dbReference type="Proteomes" id="UP000297966">
    <property type="component" value="Unassembled WGS sequence"/>
</dbReference>
<keyword evidence="8" id="KW-1185">Reference proteome</keyword>
<dbReference type="CDD" id="cd06558">
    <property type="entry name" value="crotonase-like"/>
    <property type="match status" value="1"/>
</dbReference>
<dbReference type="GO" id="GO:0006635">
    <property type="term" value="P:fatty acid beta-oxidation"/>
    <property type="evidence" value="ECO:0007669"/>
    <property type="project" value="UniProtKB-UniPathway"/>
</dbReference>
<dbReference type="UniPathway" id="UPA00659"/>
<evidence type="ECO:0000256" key="2">
    <source>
        <dbReference type="ARBA" id="ARBA00005254"/>
    </source>
</evidence>
<evidence type="ECO:0000256" key="5">
    <source>
        <dbReference type="ARBA" id="ARBA00023235"/>
    </source>
</evidence>
<dbReference type="PANTHER" id="PTHR43149:SF1">
    <property type="entry name" value="DELTA(3,5)-DELTA(2,4)-DIENOYL-COA ISOMERASE, MITOCHONDRIAL"/>
    <property type="match status" value="1"/>
</dbReference>
<dbReference type="InterPro" id="IPR045002">
    <property type="entry name" value="Ech1-like"/>
</dbReference>
<dbReference type="EMBL" id="SPQT01000001">
    <property type="protein sequence ID" value="TFV50626.1"/>
    <property type="molecule type" value="Genomic_DNA"/>
</dbReference>
<keyword evidence="4" id="KW-0443">Lipid metabolism</keyword>
<dbReference type="Gene3D" id="3.90.226.10">
    <property type="entry name" value="2-enoyl-CoA Hydratase, Chain A, domain 1"/>
    <property type="match status" value="1"/>
</dbReference>
<dbReference type="InterPro" id="IPR001753">
    <property type="entry name" value="Enoyl-CoA_hydra/iso"/>
</dbReference>
<dbReference type="PROSITE" id="PS00166">
    <property type="entry name" value="ENOYL_COA_HYDRATASE"/>
    <property type="match status" value="1"/>
</dbReference>
<dbReference type="PANTHER" id="PTHR43149">
    <property type="entry name" value="ENOYL-COA HYDRATASE"/>
    <property type="match status" value="1"/>
</dbReference>
<sequence>MEERVSISISEGVADVRLVRADKMNALDQAMFEALVAATDRLSKDKSVRVVVLSGEGRAFCAGLDMGRFAAMKEKGGNGIPGGENRDLTKRTHGQANFPQQAVWGWRQLPVPVIAAVHGVAFGGGFQLSLGADMRFLSLDARMSVMEIKWGLVPDMAGTPILASLVRDDILRDLTYTGRIFSAQEAMTYGLATRICDDPRAAALDVAREIAGKSPDAIRAAKRLLNNLSVDPGPALLAESVEQQKLIGSANQTEAVRANLEKRAPKYVD</sequence>